<gene>
    <name evidence="2" type="ORF">CCM_07006</name>
</gene>
<evidence type="ECO:0000313" key="3">
    <source>
        <dbReference type="Proteomes" id="UP000001610"/>
    </source>
</evidence>
<reference evidence="2 3" key="1">
    <citation type="journal article" date="2011" name="Genome Biol.">
        <title>Genome sequence of the insect pathogenic fungus Cordyceps militaris, a valued traditional Chinese medicine.</title>
        <authorList>
            <person name="Zheng P."/>
            <person name="Xia Y."/>
            <person name="Xiao G."/>
            <person name="Xiong C."/>
            <person name="Hu X."/>
            <person name="Zhang S."/>
            <person name="Zheng H."/>
            <person name="Huang Y."/>
            <person name="Zhou Y."/>
            <person name="Wang S."/>
            <person name="Zhao G.P."/>
            <person name="Liu X."/>
            <person name="St Leger R.J."/>
            <person name="Wang C."/>
        </authorList>
    </citation>
    <scope>NUCLEOTIDE SEQUENCE [LARGE SCALE GENOMIC DNA]</scope>
    <source>
        <strain evidence="2 3">CM01</strain>
    </source>
</reference>
<feature type="region of interest" description="Disordered" evidence="1">
    <location>
        <begin position="1"/>
        <end position="29"/>
    </location>
</feature>
<dbReference type="RefSeq" id="XP_006672207.1">
    <property type="nucleotide sequence ID" value="XM_006672144.1"/>
</dbReference>
<keyword evidence="3" id="KW-1185">Reference proteome</keyword>
<dbReference type="GeneID" id="18169017"/>
<dbReference type="Proteomes" id="UP000001610">
    <property type="component" value="Unassembled WGS sequence"/>
</dbReference>
<feature type="compositionally biased region" description="Polar residues" evidence="1">
    <location>
        <begin position="10"/>
        <end position="22"/>
    </location>
</feature>
<dbReference type="KEGG" id="cmt:CCM_07006"/>
<evidence type="ECO:0000313" key="2">
    <source>
        <dbReference type="EMBL" id="EGX90586.1"/>
    </source>
</evidence>
<dbReference type="HOGENOM" id="CLU_2305960_0_0_1"/>
<feature type="region of interest" description="Disordered" evidence="1">
    <location>
        <begin position="44"/>
        <end position="65"/>
    </location>
</feature>
<accession>G3JLL2</accession>
<evidence type="ECO:0000256" key="1">
    <source>
        <dbReference type="SAM" id="MobiDB-lite"/>
    </source>
</evidence>
<name>G3JLL2_CORMM</name>
<feature type="region of interest" description="Disordered" evidence="1">
    <location>
        <begin position="77"/>
        <end position="100"/>
    </location>
</feature>
<dbReference type="EMBL" id="JH126403">
    <property type="protein sequence ID" value="EGX90586.1"/>
    <property type="molecule type" value="Genomic_DNA"/>
</dbReference>
<proteinExistence type="predicted"/>
<protein>
    <submittedName>
        <fullName evidence="2">Uncharacterized protein</fullName>
    </submittedName>
</protein>
<dbReference type="InParanoid" id="G3JLL2"/>
<dbReference type="VEuPathDB" id="FungiDB:CCM_07006"/>
<organism evidence="2 3">
    <name type="scientific">Cordyceps militaris (strain CM01)</name>
    <name type="common">Caterpillar fungus</name>
    <dbReference type="NCBI Taxonomy" id="983644"/>
    <lineage>
        <taxon>Eukaryota</taxon>
        <taxon>Fungi</taxon>
        <taxon>Dikarya</taxon>
        <taxon>Ascomycota</taxon>
        <taxon>Pezizomycotina</taxon>
        <taxon>Sordariomycetes</taxon>
        <taxon>Hypocreomycetidae</taxon>
        <taxon>Hypocreales</taxon>
        <taxon>Cordycipitaceae</taxon>
        <taxon>Cordyceps</taxon>
    </lineage>
</organism>
<dbReference type="AlphaFoldDB" id="G3JLL2"/>
<sequence length="100" mass="10960">MSHKNKRALTNHTKSPRPSSQGPRRLPERWRRRHGLVRHAHQIRGGGGHTLLNMGKKKNEEKKKSCGVAPDGLLQKEEQGNGGAAGCRTGVRDILAGSKP</sequence>